<dbReference type="SUPFAM" id="SSF52743">
    <property type="entry name" value="Subtilisin-like"/>
    <property type="match status" value="1"/>
</dbReference>
<evidence type="ECO:0000313" key="8">
    <source>
        <dbReference type="Proteomes" id="UP000728185"/>
    </source>
</evidence>
<dbReference type="InterPro" id="IPR022398">
    <property type="entry name" value="Peptidase_S8_His-AS"/>
</dbReference>
<feature type="domain" description="Peptidase S8/S53" evidence="6">
    <location>
        <begin position="5"/>
        <end position="176"/>
    </location>
</feature>
<dbReference type="PANTHER" id="PTHR43806">
    <property type="entry name" value="PEPTIDASE S8"/>
    <property type="match status" value="1"/>
</dbReference>
<dbReference type="Pfam" id="PF00082">
    <property type="entry name" value="Peptidase_S8"/>
    <property type="match status" value="1"/>
</dbReference>
<comment type="caution">
    <text evidence="7">The sequence shown here is derived from an EMBL/GenBank/DDBJ whole genome shotgun (WGS) entry which is preliminary data.</text>
</comment>
<evidence type="ECO:0000256" key="4">
    <source>
        <dbReference type="ARBA" id="ARBA00022825"/>
    </source>
</evidence>
<dbReference type="GO" id="GO:0004252">
    <property type="term" value="F:serine-type endopeptidase activity"/>
    <property type="evidence" value="ECO:0007669"/>
    <property type="project" value="InterPro"/>
</dbReference>
<dbReference type="PANTHER" id="PTHR43806:SF7">
    <property type="entry name" value="MEMBRANE-BOUND TRANSCRIPTION FACTOR SITE-1 PROTEASE"/>
    <property type="match status" value="1"/>
</dbReference>
<reference evidence="7" key="1">
    <citation type="submission" date="2019-05" db="EMBL/GenBank/DDBJ databases">
        <title>Annotation for the trematode Fasciolopsis buski.</title>
        <authorList>
            <person name="Choi Y.-J."/>
        </authorList>
    </citation>
    <scope>NUCLEOTIDE SEQUENCE</scope>
    <source>
        <strain evidence="7">HT</strain>
        <tissue evidence="7">Whole worm</tissue>
    </source>
</reference>
<dbReference type="OrthoDB" id="1740355at2759"/>
<dbReference type="InterPro" id="IPR000209">
    <property type="entry name" value="Peptidase_S8/S53_dom"/>
</dbReference>
<sequence length="213" mass="23955">MDICGSGVRVGIFDTGLAPTESHPHFQRARIRERTDWTRAEDDRDYLLRADTILDRDGTMPRLSPEGYHDEAIDGHGHGTFVAGVIAATSDAPRSNRLLESLFTGHRGRRTGFDAWKSCPSPGLAPQADLYIFRVFTDSQVSYTSWFLDAFNYAISRRLHVINLSVGGPDFLDQPFVDKVCPKVILFTTLVSRIPLTLVHAEFIQTVTRRFTE</sequence>
<evidence type="ECO:0000259" key="6">
    <source>
        <dbReference type="Pfam" id="PF00082"/>
    </source>
</evidence>
<keyword evidence="2" id="KW-0645">Protease</keyword>
<accession>A0A8E0RWU8</accession>
<proteinExistence type="inferred from homology"/>
<dbReference type="AlphaFoldDB" id="A0A8E0RWU8"/>
<name>A0A8E0RWU8_9TREM</name>
<dbReference type="GO" id="GO:0006508">
    <property type="term" value="P:proteolysis"/>
    <property type="evidence" value="ECO:0007669"/>
    <property type="project" value="UniProtKB-KW"/>
</dbReference>
<dbReference type="InterPro" id="IPR015500">
    <property type="entry name" value="Peptidase_S8_subtilisin-rel"/>
</dbReference>
<comment type="similarity">
    <text evidence="1 5">Belongs to the peptidase S8 family.</text>
</comment>
<evidence type="ECO:0000256" key="5">
    <source>
        <dbReference type="PROSITE-ProRule" id="PRU01240"/>
    </source>
</evidence>
<evidence type="ECO:0000256" key="1">
    <source>
        <dbReference type="ARBA" id="ARBA00011073"/>
    </source>
</evidence>
<evidence type="ECO:0000313" key="7">
    <source>
        <dbReference type="EMBL" id="KAA0195022.1"/>
    </source>
</evidence>
<keyword evidence="8" id="KW-1185">Reference proteome</keyword>
<dbReference type="EMBL" id="LUCM01003978">
    <property type="protein sequence ID" value="KAA0195022.1"/>
    <property type="molecule type" value="Genomic_DNA"/>
</dbReference>
<dbReference type="InterPro" id="IPR036852">
    <property type="entry name" value="Peptidase_S8/S53_dom_sf"/>
</dbReference>
<dbReference type="Proteomes" id="UP000728185">
    <property type="component" value="Unassembled WGS sequence"/>
</dbReference>
<evidence type="ECO:0000256" key="2">
    <source>
        <dbReference type="ARBA" id="ARBA00022670"/>
    </source>
</evidence>
<dbReference type="PROSITE" id="PS00137">
    <property type="entry name" value="SUBTILASE_HIS"/>
    <property type="match status" value="1"/>
</dbReference>
<organism evidence="7 8">
    <name type="scientific">Fasciolopsis buskii</name>
    <dbReference type="NCBI Taxonomy" id="27845"/>
    <lineage>
        <taxon>Eukaryota</taxon>
        <taxon>Metazoa</taxon>
        <taxon>Spiralia</taxon>
        <taxon>Lophotrochozoa</taxon>
        <taxon>Platyhelminthes</taxon>
        <taxon>Trematoda</taxon>
        <taxon>Digenea</taxon>
        <taxon>Plagiorchiida</taxon>
        <taxon>Echinostomata</taxon>
        <taxon>Echinostomatoidea</taxon>
        <taxon>Fasciolidae</taxon>
        <taxon>Fasciolopsis</taxon>
    </lineage>
</organism>
<keyword evidence="3" id="KW-0378">Hydrolase</keyword>
<dbReference type="Gene3D" id="3.40.50.200">
    <property type="entry name" value="Peptidase S8/S53 domain"/>
    <property type="match status" value="1"/>
</dbReference>
<evidence type="ECO:0000256" key="3">
    <source>
        <dbReference type="ARBA" id="ARBA00022801"/>
    </source>
</evidence>
<dbReference type="GO" id="GO:0005794">
    <property type="term" value="C:Golgi apparatus"/>
    <property type="evidence" value="ECO:0007669"/>
    <property type="project" value="TreeGrafter"/>
</dbReference>
<dbReference type="PROSITE" id="PS51892">
    <property type="entry name" value="SUBTILASE"/>
    <property type="match status" value="1"/>
</dbReference>
<gene>
    <name evidence="7" type="ORF">FBUS_05274</name>
</gene>
<keyword evidence="4" id="KW-0720">Serine protease</keyword>
<comment type="caution">
    <text evidence="5">Lacks conserved residue(s) required for the propagation of feature annotation.</text>
</comment>
<protein>
    <submittedName>
        <fullName evidence="7">MBTP1</fullName>
    </submittedName>
</protein>
<dbReference type="PRINTS" id="PR00723">
    <property type="entry name" value="SUBTILISIN"/>
</dbReference>
<dbReference type="InterPro" id="IPR050131">
    <property type="entry name" value="Peptidase_S8_subtilisin-like"/>
</dbReference>